<name>A0A0F9DSF1_9ZZZZ</name>
<dbReference type="AlphaFoldDB" id="A0A0F9DSF1"/>
<evidence type="ECO:0000313" key="1">
    <source>
        <dbReference type="EMBL" id="KKL56656.1"/>
    </source>
</evidence>
<comment type="caution">
    <text evidence="1">The sequence shown here is derived from an EMBL/GenBank/DDBJ whole genome shotgun (WGS) entry which is preliminary data.</text>
</comment>
<accession>A0A0F9DSF1</accession>
<proteinExistence type="predicted"/>
<gene>
    <name evidence="1" type="ORF">LCGC14_2243200</name>
</gene>
<sequence>MVKIKLLDEPIEEDKSEGFLKLVPHLEGYALVITDRAGDEVSAPYVLFLEPDLETGKITLSLASCVNEDYVERGNTAHGTIRVNVSH</sequence>
<organism evidence="1">
    <name type="scientific">marine sediment metagenome</name>
    <dbReference type="NCBI Taxonomy" id="412755"/>
    <lineage>
        <taxon>unclassified sequences</taxon>
        <taxon>metagenomes</taxon>
        <taxon>ecological metagenomes</taxon>
    </lineage>
</organism>
<dbReference type="EMBL" id="LAZR01030420">
    <property type="protein sequence ID" value="KKL56656.1"/>
    <property type="molecule type" value="Genomic_DNA"/>
</dbReference>
<protein>
    <submittedName>
        <fullName evidence="1">Uncharacterized protein</fullName>
    </submittedName>
</protein>
<reference evidence="1" key="1">
    <citation type="journal article" date="2015" name="Nature">
        <title>Complex archaea that bridge the gap between prokaryotes and eukaryotes.</title>
        <authorList>
            <person name="Spang A."/>
            <person name="Saw J.H."/>
            <person name="Jorgensen S.L."/>
            <person name="Zaremba-Niedzwiedzka K."/>
            <person name="Martijn J."/>
            <person name="Lind A.E."/>
            <person name="van Eijk R."/>
            <person name="Schleper C."/>
            <person name="Guy L."/>
            <person name="Ettema T.J."/>
        </authorList>
    </citation>
    <scope>NUCLEOTIDE SEQUENCE</scope>
</reference>